<dbReference type="Proteomes" id="UP001203338">
    <property type="component" value="Unassembled WGS sequence"/>
</dbReference>
<evidence type="ECO:0000313" key="4">
    <source>
        <dbReference type="Proteomes" id="UP001203338"/>
    </source>
</evidence>
<comment type="caution">
    <text evidence="3">The sequence shown here is derived from an EMBL/GenBank/DDBJ whole genome shotgun (WGS) entry which is preliminary data.</text>
</comment>
<dbReference type="InterPro" id="IPR003399">
    <property type="entry name" value="Mce/MlaD"/>
</dbReference>
<keyword evidence="4" id="KW-1185">Reference proteome</keyword>
<proteinExistence type="predicted"/>
<feature type="domain" description="Mce/MlaD" evidence="2">
    <location>
        <begin position="47"/>
        <end position="140"/>
    </location>
</feature>
<evidence type="ECO:0000313" key="3">
    <source>
        <dbReference type="EMBL" id="MCL6269136.1"/>
    </source>
</evidence>
<dbReference type="PANTHER" id="PTHR33371">
    <property type="entry name" value="INTERMEMBRANE PHOSPHOLIPID TRANSPORT SYSTEM BINDING PROTEIN MLAD-RELATED"/>
    <property type="match status" value="1"/>
</dbReference>
<name>A0ABT0PCZ8_9GAMM</name>
<reference evidence="3 4" key="1">
    <citation type="submission" date="2022-05" db="EMBL/GenBank/DDBJ databases">
        <authorList>
            <person name="Park J.-S."/>
        </authorList>
    </citation>
    <scope>NUCLEOTIDE SEQUENCE [LARGE SCALE GENOMIC DNA]</scope>
    <source>
        <strain evidence="3 4">2012CJ34-2</strain>
    </source>
</reference>
<sequence>MKTQKKAVSVGLFLVATIVLLITLVLTVSSGNLFGDDKERFELVYDTSIKGLEVGAPVTLRGVKIGEVASITTRFYEGALEPLNSVVVDIYPDRVEEDHNGDGEVRTDSELLDLLLAKGLSAKLRSQSILTGLLYIEIDFYKNEPRKFDVRTKFRQLQTVPSDLEFLDKELGDIDLSTLAEDMQQILTNLHKFTGSSDFQRVVVNLNRSLQTVENAGNKTAEAVEELKLLTSDLRTQLSLLSSDVSQTMIDAQENLQKVGEMADTANTHLAPDSPLMHDLNKTMQSLNRAAAAVEQLAKTLEQKPNSLVLGK</sequence>
<dbReference type="Pfam" id="PF02470">
    <property type="entry name" value="MlaD"/>
    <property type="match status" value="1"/>
</dbReference>
<organism evidence="3 4">
    <name type="scientific">Parendozoicomonas callyspongiae</name>
    <dbReference type="NCBI Taxonomy" id="2942213"/>
    <lineage>
        <taxon>Bacteria</taxon>
        <taxon>Pseudomonadati</taxon>
        <taxon>Pseudomonadota</taxon>
        <taxon>Gammaproteobacteria</taxon>
        <taxon>Oceanospirillales</taxon>
        <taxon>Endozoicomonadaceae</taxon>
        <taxon>Parendozoicomonas</taxon>
    </lineage>
</organism>
<dbReference type="PANTHER" id="PTHR33371:SF4">
    <property type="entry name" value="INTERMEMBRANE PHOSPHOLIPID TRANSPORT SYSTEM BINDING PROTEIN MLAD"/>
    <property type="match status" value="1"/>
</dbReference>
<dbReference type="RefSeq" id="WP_249698036.1">
    <property type="nucleotide sequence ID" value="NZ_JAMFLX010000004.1"/>
</dbReference>
<accession>A0ABT0PCZ8</accession>
<keyword evidence="1" id="KW-0175">Coiled coil</keyword>
<dbReference type="EMBL" id="JAMFLX010000004">
    <property type="protein sequence ID" value="MCL6269136.1"/>
    <property type="molecule type" value="Genomic_DNA"/>
</dbReference>
<protein>
    <submittedName>
        <fullName evidence="3">MlaD family protein</fullName>
    </submittedName>
</protein>
<feature type="coiled-coil region" evidence="1">
    <location>
        <begin position="277"/>
        <end position="304"/>
    </location>
</feature>
<dbReference type="InterPro" id="IPR052336">
    <property type="entry name" value="MlaD_Phospholipid_Transporter"/>
</dbReference>
<gene>
    <name evidence="3" type="ORF">M3P05_04160</name>
</gene>
<evidence type="ECO:0000259" key="2">
    <source>
        <dbReference type="Pfam" id="PF02470"/>
    </source>
</evidence>
<evidence type="ECO:0000256" key="1">
    <source>
        <dbReference type="SAM" id="Coils"/>
    </source>
</evidence>